<name>A0ACA9YB50_9ASCO</name>
<sequence>MAKFDDLLDNSKDVLNNNDGYNKSNEPKGRIRVSKACDRCRTQKIKCSGTYPCTTCTKHKRECIYSSNQQVARTKEVEQVPTILNTKTPKELPYVIRSEDKSYIRHLENRIQYLESRLSAEGEKVASFASNGETEDETTERFVSLTSKWRYSNRNQILLISELCYNTYSYLNDENKTLVDLPRSQYFGWNMSGTHYLSPEALPSLPEVNLDHDISFYVDYFFKEINPLFAIVHEPVFRLQVESYLALTNNNEIDDTNETKLFEAMLYLIVVIVIRFTEFQKKKDLKMENLDIEEILFKHCHRIVKILSFEWESFELIQCWLLMTLYLRVTHRQTSFFQSMGYAISMTKSMGLSRRSVSHRIPGTAYEGLKAKRIFWSVFVFERLFGLQSGRYGLLSVDEIELDFPSYDFKVENQKDNWITLPSLALIQIAKLSSVVHSASREKLDLLKYQQINKEIVFLNNWLNDNGFNNNEIFNNPNETISSLVKSQVKLHYYDLILSIHGKILFNFVGRRIATQGLKIEMVLDSCINIVEIYLKISKAGLLYTPWYFGLLLLFNVGVNFLILINAGLFLPTARDYYSRTINLITILKKANVKSEDNKIIVKNRFKMVEECLWALKNASKMLTLRFKQDLDVLNSIGIDPGSNEVNKQTFTQYGLANDVARGEVQEFTELIRTGKRRRLDSHDSVQGKTINKHSRDDSLSYQYEDGPATSNTDNSGGGSIEIERMEKERNDKKIYGNLTWFDQWLDFNLDSELLMNNISSDRELMNGSLSNSNEEADDQYNFQ</sequence>
<organism evidence="1 2">
    <name type="scientific">[Candida] jaroonii</name>
    <dbReference type="NCBI Taxonomy" id="467808"/>
    <lineage>
        <taxon>Eukaryota</taxon>
        <taxon>Fungi</taxon>
        <taxon>Dikarya</taxon>
        <taxon>Ascomycota</taxon>
        <taxon>Saccharomycotina</taxon>
        <taxon>Pichiomycetes</taxon>
        <taxon>Debaryomycetaceae</taxon>
        <taxon>Yamadazyma</taxon>
    </lineage>
</organism>
<accession>A0ACA9YB50</accession>
<dbReference type="Proteomes" id="UP001152531">
    <property type="component" value="Unassembled WGS sequence"/>
</dbReference>
<evidence type="ECO:0000313" key="1">
    <source>
        <dbReference type="EMBL" id="CAH6722283.1"/>
    </source>
</evidence>
<reference evidence="1" key="1">
    <citation type="submission" date="2022-06" db="EMBL/GenBank/DDBJ databases">
        <authorList>
            <person name="Legras J.-L."/>
            <person name="Devillers H."/>
            <person name="Grondin C."/>
        </authorList>
    </citation>
    <scope>NUCLEOTIDE SEQUENCE</scope>
    <source>
        <strain evidence="1">CLIB 1444</strain>
    </source>
</reference>
<gene>
    <name evidence="1" type="ORF">CLIB1444_09S00144</name>
</gene>
<keyword evidence="2" id="KW-1185">Reference proteome</keyword>
<comment type="caution">
    <text evidence="1">The sequence shown here is derived from an EMBL/GenBank/DDBJ whole genome shotgun (WGS) entry which is preliminary data.</text>
</comment>
<dbReference type="EMBL" id="CALSDN010000009">
    <property type="protein sequence ID" value="CAH6722283.1"/>
    <property type="molecule type" value="Genomic_DNA"/>
</dbReference>
<evidence type="ECO:0000313" key="2">
    <source>
        <dbReference type="Proteomes" id="UP001152531"/>
    </source>
</evidence>
<protein>
    <submittedName>
        <fullName evidence="1">Uncharacterized protein</fullName>
    </submittedName>
</protein>
<proteinExistence type="predicted"/>